<evidence type="ECO:0000313" key="1">
    <source>
        <dbReference type="EMBL" id="KNE88307.1"/>
    </source>
</evidence>
<dbReference type="AlphaFoldDB" id="A0A0L0UMK5"/>
<comment type="caution">
    <text evidence="1">The sequence shown here is derived from an EMBL/GenBank/DDBJ whole genome shotgun (WGS) entry which is preliminary data.</text>
</comment>
<reference evidence="2" key="1">
    <citation type="submission" date="2014-03" db="EMBL/GenBank/DDBJ databases">
        <title>The Genome Sequence of Puccinia striiformis f. sp. tritici PST-78.</title>
        <authorList>
            <consortium name="The Broad Institute Genome Sequencing Platform"/>
            <person name="Cuomo C."/>
            <person name="Hulbert S."/>
            <person name="Chen X."/>
            <person name="Walker B."/>
            <person name="Young S.K."/>
            <person name="Zeng Q."/>
            <person name="Gargeya S."/>
            <person name="Fitzgerald M."/>
            <person name="Haas B."/>
            <person name="Abouelleil A."/>
            <person name="Alvarado L."/>
            <person name="Arachchi H.M."/>
            <person name="Berlin A.M."/>
            <person name="Chapman S.B."/>
            <person name="Goldberg J."/>
            <person name="Griggs A."/>
            <person name="Gujja S."/>
            <person name="Hansen M."/>
            <person name="Howarth C."/>
            <person name="Imamovic A."/>
            <person name="Larimer J."/>
            <person name="McCowan C."/>
            <person name="Montmayeur A."/>
            <person name="Murphy C."/>
            <person name="Neiman D."/>
            <person name="Pearson M."/>
            <person name="Priest M."/>
            <person name="Roberts A."/>
            <person name="Saif S."/>
            <person name="Shea T."/>
            <person name="Sisk P."/>
            <person name="Sykes S."/>
            <person name="Wortman J."/>
            <person name="Nusbaum C."/>
            <person name="Birren B."/>
        </authorList>
    </citation>
    <scope>NUCLEOTIDE SEQUENCE [LARGE SCALE GENOMIC DNA]</scope>
    <source>
        <strain evidence="2">race PST-78</strain>
    </source>
</reference>
<gene>
    <name evidence="1" type="ORF">PSTG_18293</name>
</gene>
<sequence length="133" mass="15327">MLIKNHFDHDYTEPATINVLSSPWIIIKHAECDKEKAGYLIYYTKDGSEEEEFDYFIDALSYYQIIDNTINVRIKLTKKNDHAANNLITAICKYYKFLGRSEEESRALANNMVKGTIDQVIPQFSPIELGVLS</sequence>
<protein>
    <submittedName>
        <fullName evidence="1">Uncharacterized protein</fullName>
    </submittedName>
</protein>
<accession>A0A0L0UMK5</accession>
<organism evidence="1 2">
    <name type="scientific">Puccinia striiformis f. sp. tritici PST-78</name>
    <dbReference type="NCBI Taxonomy" id="1165861"/>
    <lineage>
        <taxon>Eukaryota</taxon>
        <taxon>Fungi</taxon>
        <taxon>Dikarya</taxon>
        <taxon>Basidiomycota</taxon>
        <taxon>Pucciniomycotina</taxon>
        <taxon>Pucciniomycetes</taxon>
        <taxon>Pucciniales</taxon>
        <taxon>Pucciniaceae</taxon>
        <taxon>Puccinia</taxon>
    </lineage>
</organism>
<proteinExistence type="predicted"/>
<name>A0A0L0UMK5_9BASI</name>
<dbReference type="EMBL" id="AJIL01002447">
    <property type="protein sequence ID" value="KNE88307.1"/>
    <property type="molecule type" value="Genomic_DNA"/>
</dbReference>
<keyword evidence="2" id="KW-1185">Reference proteome</keyword>
<dbReference type="Proteomes" id="UP000054564">
    <property type="component" value="Unassembled WGS sequence"/>
</dbReference>
<evidence type="ECO:0000313" key="2">
    <source>
        <dbReference type="Proteomes" id="UP000054564"/>
    </source>
</evidence>